<gene>
    <name evidence="6" type="ORF">NRB56_60740</name>
</gene>
<keyword evidence="1" id="KW-0489">Methyltransferase</keyword>
<dbReference type="SUPFAM" id="SSF53335">
    <property type="entry name" value="S-adenosyl-L-methionine-dependent methyltransferases"/>
    <property type="match status" value="1"/>
</dbReference>
<dbReference type="OrthoDB" id="3825914at2"/>
<dbReference type="Gene3D" id="3.40.50.150">
    <property type="entry name" value="Vaccinia Virus protein VP39"/>
    <property type="match status" value="1"/>
</dbReference>
<keyword evidence="7" id="KW-1185">Reference proteome</keyword>
<keyword evidence="3" id="KW-0949">S-adenosyl-L-methionine</keyword>
<dbReference type="AlphaFoldDB" id="A0A7K0DYV6"/>
<dbReference type="Proteomes" id="UP000431401">
    <property type="component" value="Unassembled WGS sequence"/>
</dbReference>
<evidence type="ECO:0000313" key="6">
    <source>
        <dbReference type="EMBL" id="MQY30472.1"/>
    </source>
</evidence>
<protein>
    <recommendedName>
        <fullName evidence="5">Methyltransferase domain-containing protein</fullName>
    </recommendedName>
</protein>
<dbReference type="CDD" id="cd02440">
    <property type="entry name" value="AdoMet_MTases"/>
    <property type="match status" value="1"/>
</dbReference>
<dbReference type="Pfam" id="PF13649">
    <property type="entry name" value="Methyltransf_25"/>
    <property type="match status" value="1"/>
</dbReference>
<keyword evidence="2" id="KW-0808">Transferase</keyword>
<dbReference type="RefSeq" id="WP_153347750.1">
    <property type="nucleotide sequence ID" value="NZ_WEGI01000014.1"/>
</dbReference>
<dbReference type="PANTHER" id="PTHR43464:SF19">
    <property type="entry name" value="UBIQUINONE BIOSYNTHESIS O-METHYLTRANSFERASE, MITOCHONDRIAL"/>
    <property type="match status" value="1"/>
</dbReference>
<evidence type="ECO:0000259" key="5">
    <source>
        <dbReference type="Pfam" id="PF13649"/>
    </source>
</evidence>
<dbReference type="PANTHER" id="PTHR43464">
    <property type="entry name" value="METHYLTRANSFERASE"/>
    <property type="match status" value="1"/>
</dbReference>
<evidence type="ECO:0000256" key="4">
    <source>
        <dbReference type="SAM" id="MobiDB-lite"/>
    </source>
</evidence>
<evidence type="ECO:0000256" key="1">
    <source>
        <dbReference type="ARBA" id="ARBA00022603"/>
    </source>
</evidence>
<dbReference type="InterPro" id="IPR029063">
    <property type="entry name" value="SAM-dependent_MTases_sf"/>
</dbReference>
<proteinExistence type="predicted"/>
<accession>A0A7K0DYV6</accession>
<evidence type="ECO:0000256" key="3">
    <source>
        <dbReference type="ARBA" id="ARBA00022691"/>
    </source>
</evidence>
<dbReference type="EMBL" id="WEGI01000014">
    <property type="protein sequence ID" value="MQY30472.1"/>
    <property type="molecule type" value="Genomic_DNA"/>
</dbReference>
<sequence length="204" mass="21439">MLTPAHPPRPEHGRPGPDTLYATKPPWDIDRPQPRFAALAEAGALTSRVLDAGCGTGEHALLAAGLGLDATGVDLSAAALATATAKARSRGLTARFVQCDASAPADLGETFDTVLDCGLFHLFTGADRDRYVRALAAVIPSGGTFFMLGFSDAQPGSYGPHRLRREEIVAAFTDGWRLDTLEPATLDVAGPASVAAWFARVTRL</sequence>
<dbReference type="GO" id="GO:0008168">
    <property type="term" value="F:methyltransferase activity"/>
    <property type="evidence" value="ECO:0007669"/>
    <property type="project" value="UniProtKB-KW"/>
</dbReference>
<comment type="caution">
    <text evidence="6">The sequence shown here is derived from an EMBL/GenBank/DDBJ whole genome shotgun (WGS) entry which is preliminary data.</text>
</comment>
<name>A0A7K0DYV6_9NOCA</name>
<dbReference type="InterPro" id="IPR041698">
    <property type="entry name" value="Methyltransf_25"/>
</dbReference>
<organism evidence="6 7">
    <name type="scientific">Nocardia aurantia</name>
    <dbReference type="NCBI Taxonomy" id="2585199"/>
    <lineage>
        <taxon>Bacteria</taxon>
        <taxon>Bacillati</taxon>
        <taxon>Actinomycetota</taxon>
        <taxon>Actinomycetes</taxon>
        <taxon>Mycobacteriales</taxon>
        <taxon>Nocardiaceae</taxon>
        <taxon>Nocardia</taxon>
    </lineage>
</organism>
<reference evidence="6 7" key="1">
    <citation type="submission" date="2019-10" db="EMBL/GenBank/DDBJ databases">
        <title>Nocardia macrotermitis sp. nov. and Nocardia aurantia sp. nov., isolated from the gut of fungus growing-termite Macrotermes natalensis.</title>
        <authorList>
            <person name="Benndorf R."/>
            <person name="Schwitalla J."/>
            <person name="Martin K."/>
            <person name="De Beer W."/>
            <person name="Kaster A.-K."/>
            <person name="Vollmers J."/>
            <person name="Poulsen M."/>
            <person name="Beemelmanns C."/>
        </authorList>
    </citation>
    <scope>NUCLEOTIDE SEQUENCE [LARGE SCALE GENOMIC DNA]</scope>
    <source>
        <strain evidence="6 7">RB56</strain>
    </source>
</reference>
<evidence type="ECO:0000256" key="2">
    <source>
        <dbReference type="ARBA" id="ARBA00022679"/>
    </source>
</evidence>
<feature type="region of interest" description="Disordered" evidence="4">
    <location>
        <begin position="1"/>
        <end position="25"/>
    </location>
</feature>
<evidence type="ECO:0000313" key="7">
    <source>
        <dbReference type="Proteomes" id="UP000431401"/>
    </source>
</evidence>
<dbReference type="GO" id="GO:0032259">
    <property type="term" value="P:methylation"/>
    <property type="evidence" value="ECO:0007669"/>
    <property type="project" value="UniProtKB-KW"/>
</dbReference>
<feature type="domain" description="Methyltransferase" evidence="5">
    <location>
        <begin position="49"/>
        <end position="143"/>
    </location>
</feature>